<dbReference type="Proteomes" id="UP000706525">
    <property type="component" value="Unassembled WGS sequence"/>
</dbReference>
<reference evidence="1 2" key="1">
    <citation type="submission" date="2021-08" db="EMBL/GenBank/DDBJ databases">
        <authorList>
            <person name="Peeters C."/>
        </authorList>
    </citation>
    <scope>NUCLEOTIDE SEQUENCE [LARGE SCALE GENOMIC DNA]</scope>
    <source>
        <strain evidence="1 2">LMG 32289</strain>
    </source>
</reference>
<protein>
    <submittedName>
        <fullName evidence="1">Uncharacterized protein</fullName>
    </submittedName>
</protein>
<keyword evidence="2" id="KW-1185">Reference proteome</keyword>
<dbReference type="EMBL" id="CAJZAG010000013">
    <property type="protein sequence ID" value="CAG9184981.1"/>
    <property type="molecule type" value="Genomic_DNA"/>
</dbReference>
<proteinExistence type="predicted"/>
<evidence type="ECO:0000313" key="2">
    <source>
        <dbReference type="Proteomes" id="UP000706525"/>
    </source>
</evidence>
<comment type="caution">
    <text evidence="1">The sequence shown here is derived from an EMBL/GenBank/DDBJ whole genome shotgun (WGS) entry which is preliminary data.</text>
</comment>
<name>A0ABM8XX56_9BURK</name>
<organism evidence="1 2">
    <name type="scientific">Cupriavidus pampae</name>
    <dbReference type="NCBI Taxonomy" id="659251"/>
    <lineage>
        <taxon>Bacteria</taxon>
        <taxon>Pseudomonadati</taxon>
        <taxon>Pseudomonadota</taxon>
        <taxon>Betaproteobacteria</taxon>
        <taxon>Burkholderiales</taxon>
        <taxon>Burkholderiaceae</taxon>
        <taxon>Cupriavidus</taxon>
    </lineage>
</organism>
<evidence type="ECO:0000313" key="1">
    <source>
        <dbReference type="EMBL" id="CAG9184981.1"/>
    </source>
</evidence>
<sequence>MLMSCCLRNFHIYHQIFDFSPIVSLCSIEY</sequence>
<accession>A0ABM8XX56</accession>
<gene>
    <name evidence="1" type="ORF">LMG32289_05812</name>
</gene>